<protein>
    <recommendedName>
        <fullName evidence="3">DUF3237 domain-containing protein</fullName>
    </recommendedName>
</protein>
<accession>A0A1E3QN34</accession>
<evidence type="ECO:0000313" key="2">
    <source>
        <dbReference type="Proteomes" id="UP000094336"/>
    </source>
</evidence>
<dbReference type="AlphaFoldDB" id="A0A1E3QN34"/>
<dbReference type="OrthoDB" id="2544694at2759"/>
<evidence type="ECO:0008006" key="3">
    <source>
        <dbReference type="Google" id="ProtNLM"/>
    </source>
</evidence>
<dbReference type="STRING" id="984486.A0A1E3QN34"/>
<dbReference type="Pfam" id="PF11578">
    <property type="entry name" value="DUF3237"/>
    <property type="match status" value="1"/>
</dbReference>
<gene>
    <name evidence="1" type="ORF">BABINDRAFT_168237</name>
</gene>
<evidence type="ECO:0000313" key="1">
    <source>
        <dbReference type="EMBL" id="ODQ78502.1"/>
    </source>
</evidence>
<organism evidence="1 2">
    <name type="scientific">Babjeviella inositovora NRRL Y-12698</name>
    <dbReference type="NCBI Taxonomy" id="984486"/>
    <lineage>
        <taxon>Eukaryota</taxon>
        <taxon>Fungi</taxon>
        <taxon>Dikarya</taxon>
        <taxon>Ascomycota</taxon>
        <taxon>Saccharomycotina</taxon>
        <taxon>Pichiomycetes</taxon>
        <taxon>Serinales incertae sedis</taxon>
        <taxon>Babjeviella</taxon>
    </lineage>
</organism>
<sequence>MSLIPTTAPLQSKLKPVLFVHLDAGEAIPVVQNATQNLVVVKLTGGSVKSLDTNYPFETEILFGFDDLSTAAGATRTTLDCKIYLRTPSGAGVYMTYSGVVEMAGKAAAIAGNQGESHMEFEEGYITANPKFTLDGKVEEEYKWVNDEIFIARGRFLRDTEGKLKVQYYVYIYDH</sequence>
<dbReference type="Proteomes" id="UP000094336">
    <property type="component" value="Unassembled WGS sequence"/>
</dbReference>
<keyword evidence="2" id="KW-1185">Reference proteome</keyword>
<proteinExistence type="predicted"/>
<dbReference type="GeneID" id="30148428"/>
<dbReference type="RefSeq" id="XP_018983830.1">
    <property type="nucleotide sequence ID" value="XM_019130575.1"/>
</dbReference>
<name>A0A1E3QN34_9ASCO</name>
<reference evidence="2" key="1">
    <citation type="submission" date="2016-05" db="EMBL/GenBank/DDBJ databases">
        <title>Comparative genomics of biotechnologically important yeasts.</title>
        <authorList>
            <consortium name="DOE Joint Genome Institute"/>
            <person name="Riley R."/>
            <person name="Haridas S."/>
            <person name="Wolfe K.H."/>
            <person name="Lopes M.R."/>
            <person name="Hittinger C.T."/>
            <person name="Goker M."/>
            <person name="Salamov A."/>
            <person name="Wisecaver J."/>
            <person name="Long T.M."/>
            <person name="Aerts A.L."/>
            <person name="Barry K."/>
            <person name="Choi C."/>
            <person name="Clum A."/>
            <person name="Coughlan A.Y."/>
            <person name="Deshpande S."/>
            <person name="Douglass A.P."/>
            <person name="Hanson S.J."/>
            <person name="Klenk H.-P."/>
            <person name="Labutti K."/>
            <person name="Lapidus A."/>
            <person name="Lindquist E."/>
            <person name="Lipzen A."/>
            <person name="Meier-Kolthoff J.P."/>
            <person name="Ohm R.A."/>
            <person name="Otillar R.P."/>
            <person name="Pangilinan J."/>
            <person name="Peng Y."/>
            <person name="Rokas A."/>
            <person name="Rosa C.A."/>
            <person name="Scheuner C."/>
            <person name="Sibirny A.A."/>
            <person name="Slot J.C."/>
            <person name="Stielow J.B."/>
            <person name="Sun H."/>
            <person name="Kurtzman C.P."/>
            <person name="Blackwell M."/>
            <person name="Grigoriev I.V."/>
            <person name="Jeffries T.W."/>
        </authorList>
    </citation>
    <scope>NUCLEOTIDE SEQUENCE [LARGE SCALE GENOMIC DNA]</scope>
    <source>
        <strain evidence="2">NRRL Y-12698</strain>
    </source>
</reference>
<dbReference type="EMBL" id="KV454435">
    <property type="protein sequence ID" value="ODQ78502.1"/>
    <property type="molecule type" value="Genomic_DNA"/>
</dbReference>
<dbReference type="Gene3D" id="2.40.160.20">
    <property type="match status" value="1"/>
</dbReference>